<protein>
    <submittedName>
        <fullName evidence="3">Ada metal-binding domain-containing protein</fullName>
    </submittedName>
</protein>
<organism evidence="3 4">
    <name type="scientific">Nonomuraea purpurea</name>
    <dbReference type="NCBI Taxonomy" id="1849276"/>
    <lineage>
        <taxon>Bacteria</taxon>
        <taxon>Bacillati</taxon>
        <taxon>Actinomycetota</taxon>
        <taxon>Actinomycetes</taxon>
        <taxon>Streptosporangiales</taxon>
        <taxon>Streptosporangiaceae</taxon>
        <taxon>Nonomuraea</taxon>
    </lineage>
</organism>
<dbReference type="Pfam" id="PF02805">
    <property type="entry name" value="Ada_Zn_binding"/>
    <property type="match status" value="1"/>
</dbReference>
<evidence type="ECO:0000256" key="1">
    <source>
        <dbReference type="ARBA" id="ARBA00023159"/>
    </source>
</evidence>
<dbReference type="SUPFAM" id="SSF57884">
    <property type="entry name" value="Ada DNA repair protein, N-terminal domain (N-Ada 10)"/>
    <property type="match status" value="1"/>
</dbReference>
<comment type="caution">
    <text evidence="3">The sequence shown here is derived from an EMBL/GenBank/DDBJ whole genome shotgun (WGS) entry which is preliminary data.</text>
</comment>
<feature type="domain" description="Ada DNA repair metal-binding" evidence="2">
    <location>
        <begin position="24"/>
        <end position="74"/>
    </location>
</feature>
<dbReference type="InterPro" id="IPR035451">
    <property type="entry name" value="Ada-like_dom_sf"/>
</dbReference>
<keyword evidence="1" id="KW-0010">Activator</keyword>
<evidence type="ECO:0000313" key="4">
    <source>
        <dbReference type="Proteomes" id="UP001595851"/>
    </source>
</evidence>
<sequence>MTYTLVGADGRSYASPMPGTLGGHRRARLYGRLDCPSALRAIARGGYIQHRVFFADAGDAVAAGYRPCAVCLPDAYQAWRLNTGKEDPNDRVRPRIERGKVIGPVSEGAVTVPEVEAGTAIDPVSEGGVTASELETVIELLGPRAGSIVIGHGRDAAPVAEAFAGAWRGTVLAVVSWPDRAASWLRQARRFTAETPDAWVVAGAPLGWARMGERLRLSTDWDPRRTVGFASTMGAVALAAPGTLEGMRGSDRSGNVWQVGRNIIYREIS</sequence>
<keyword evidence="4" id="KW-1185">Reference proteome</keyword>
<evidence type="ECO:0000259" key="2">
    <source>
        <dbReference type="Pfam" id="PF02805"/>
    </source>
</evidence>
<accession>A0ABV8GCE3</accession>
<dbReference type="EMBL" id="JBHSBI010000017">
    <property type="protein sequence ID" value="MFC4011661.1"/>
    <property type="molecule type" value="Genomic_DNA"/>
</dbReference>
<proteinExistence type="predicted"/>
<dbReference type="InterPro" id="IPR004026">
    <property type="entry name" value="Ada_DNA_repair_Zn-bd"/>
</dbReference>
<dbReference type="Gene3D" id="3.40.10.10">
    <property type="entry name" value="DNA Methylphosphotriester Repair Domain"/>
    <property type="match status" value="1"/>
</dbReference>
<dbReference type="Proteomes" id="UP001595851">
    <property type="component" value="Unassembled WGS sequence"/>
</dbReference>
<name>A0ABV8GCE3_9ACTN</name>
<evidence type="ECO:0000313" key="3">
    <source>
        <dbReference type="EMBL" id="MFC4011661.1"/>
    </source>
</evidence>
<gene>
    <name evidence="3" type="ORF">ACFOY2_30825</name>
</gene>
<reference evidence="4" key="1">
    <citation type="journal article" date="2019" name="Int. J. Syst. Evol. Microbiol.">
        <title>The Global Catalogue of Microorganisms (GCM) 10K type strain sequencing project: providing services to taxonomists for standard genome sequencing and annotation.</title>
        <authorList>
            <consortium name="The Broad Institute Genomics Platform"/>
            <consortium name="The Broad Institute Genome Sequencing Center for Infectious Disease"/>
            <person name="Wu L."/>
            <person name="Ma J."/>
        </authorList>
    </citation>
    <scope>NUCLEOTIDE SEQUENCE [LARGE SCALE GENOMIC DNA]</scope>
    <source>
        <strain evidence="4">TBRC 1276</strain>
    </source>
</reference>